<evidence type="ECO:0000256" key="6">
    <source>
        <dbReference type="PIRNR" id="PIRNR018968"/>
    </source>
</evidence>
<feature type="domain" description="ABC3 transporter permease C-terminal" evidence="7">
    <location>
        <begin position="63"/>
        <end position="170"/>
    </location>
</feature>
<gene>
    <name evidence="8" type="ORF">FC07_GL001884</name>
</gene>
<dbReference type="InterPro" id="IPR052536">
    <property type="entry name" value="ABC-4_Integral_Memb_Prot"/>
</dbReference>
<dbReference type="PANTHER" id="PTHR46795:SF1">
    <property type="entry name" value="ABC TRANSPORTER PERMEASE PROTEIN"/>
    <property type="match status" value="1"/>
</dbReference>
<comment type="similarity">
    <text evidence="6">Belongs to the ABC-4 integral membrane protein family.</text>
</comment>
<feature type="transmembrane region" description="Helical" evidence="6">
    <location>
        <begin position="101"/>
        <end position="128"/>
    </location>
</feature>
<feature type="transmembrane region" description="Helical" evidence="6">
    <location>
        <begin position="609"/>
        <end position="634"/>
    </location>
</feature>
<dbReference type="InterPro" id="IPR003838">
    <property type="entry name" value="ABC3_permease_C"/>
</dbReference>
<dbReference type="InterPro" id="IPR027022">
    <property type="entry name" value="ABC_permease_BceB-typ"/>
</dbReference>
<dbReference type="GO" id="GO:0055085">
    <property type="term" value="P:transmembrane transport"/>
    <property type="evidence" value="ECO:0007669"/>
    <property type="project" value="UniProtKB-UniRule"/>
</dbReference>
<name>A0A0R1GEQ9_9LACO</name>
<feature type="transmembrane region" description="Helical" evidence="6">
    <location>
        <begin position="294"/>
        <end position="315"/>
    </location>
</feature>
<feature type="transmembrane region" description="Helical" evidence="6">
    <location>
        <begin position="236"/>
        <end position="258"/>
    </location>
</feature>
<dbReference type="STRING" id="1423726.FC07_GL001884"/>
<evidence type="ECO:0000259" key="7">
    <source>
        <dbReference type="Pfam" id="PF02687"/>
    </source>
</evidence>
<dbReference type="RefSeq" id="WP_057905732.1">
    <property type="nucleotide sequence ID" value="NZ_AZDA01000137.1"/>
</dbReference>
<dbReference type="OrthoDB" id="1705903at2"/>
<dbReference type="AlphaFoldDB" id="A0A0R1GEQ9"/>
<evidence type="ECO:0000256" key="1">
    <source>
        <dbReference type="ARBA" id="ARBA00004651"/>
    </source>
</evidence>
<reference evidence="8 9" key="1">
    <citation type="journal article" date="2015" name="Genome Announc.">
        <title>Expanding the biotechnology potential of lactobacilli through comparative genomics of 213 strains and associated genera.</title>
        <authorList>
            <person name="Sun Z."/>
            <person name="Harris H.M."/>
            <person name="McCann A."/>
            <person name="Guo C."/>
            <person name="Argimon S."/>
            <person name="Zhang W."/>
            <person name="Yang X."/>
            <person name="Jeffery I.B."/>
            <person name="Cooney J.C."/>
            <person name="Kagawa T.F."/>
            <person name="Liu W."/>
            <person name="Song Y."/>
            <person name="Salvetti E."/>
            <person name="Wrobel A."/>
            <person name="Rasinkangas P."/>
            <person name="Parkhill J."/>
            <person name="Rea M.C."/>
            <person name="O'Sullivan O."/>
            <person name="Ritari J."/>
            <person name="Douillard F.P."/>
            <person name="Paul Ross R."/>
            <person name="Yang R."/>
            <person name="Briner A.E."/>
            <person name="Felis G.E."/>
            <person name="de Vos W.M."/>
            <person name="Barrangou R."/>
            <person name="Klaenhammer T.R."/>
            <person name="Caufield P.W."/>
            <person name="Cui Y."/>
            <person name="Zhang H."/>
            <person name="O'Toole P.W."/>
        </authorList>
    </citation>
    <scope>NUCLEOTIDE SEQUENCE [LARGE SCALE GENOMIC DNA]</scope>
    <source>
        <strain evidence="8 9">DSM 20003</strain>
    </source>
</reference>
<dbReference type="GO" id="GO:0005886">
    <property type="term" value="C:plasma membrane"/>
    <property type="evidence" value="ECO:0007669"/>
    <property type="project" value="UniProtKB-SubCell"/>
</dbReference>
<feature type="transmembrane region" description="Helical" evidence="6">
    <location>
        <begin position="551"/>
        <end position="573"/>
    </location>
</feature>
<keyword evidence="5 6" id="KW-0472">Membrane</keyword>
<evidence type="ECO:0000256" key="4">
    <source>
        <dbReference type="ARBA" id="ARBA00022989"/>
    </source>
</evidence>
<organism evidence="8 9">
    <name type="scientific">Loigolactobacillus bifermentans DSM 20003</name>
    <dbReference type="NCBI Taxonomy" id="1423726"/>
    <lineage>
        <taxon>Bacteria</taxon>
        <taxon>Bacillati</taxon>
        <taxon>Bacillota</taxon>
        <taxon>Bacilli</taxon>
        <taxon>Lactobacillales</taxon>
        <taxon>Lactobacillaceae</taxon>
        <taxon>Loigolactobacillus</taxon>
    </lineage>
</organism>
<evidence type="ECO:0000256" key="5">
    <source>
        <dbReference type="ARBA" id="ARBA00023136"/>
    </source>
</evidence>
<dbReference type="PATRIC" id="fig|1423726.3.peg.1954"/>
<dbReference type="PIRSF" id="PIRSF018968">
    <property type="entry name" value="ABC_permease_BceB"/>
    <property type="match status" value="1"/>
</dbReference>
<keyword evidence="3 6" id="KW-0812">Transmembrane</keyword>
<feature type="transmembrane region" description="Helical" evidence="6">
    <location>
        <begin position="58"/>
        <end position="80"/>
    </location>
</feature>
<comment type="caution">
    <text evidence="8">The sequence shown here is derived from an EMBL/GenBank/DDBJ whole genome shotgun (WGS) entry which is preliminary data.</text>
</comment>
<accession>A0A0R1GEQ9</accession>
<feature type="transmembrane region" description="Helical" evidence="6">
    <location>
        <begin position="148"/>
        <end position="175"/>
    </location>
</feature>
<dbReference type="Proteomes" id="UP000051461">
    <property type="component" value="Unassembled WGS sequence"/>
</dbReference>
<evidence type="ECO:0000313" key="9">
    <source>
        <dbReference type="Proteomes" id="UP000051461"/>
    </source>
</evidence>
<keyword evidence="2 6" id="KW-1003">Cell membrane</keyword>
<feature type="transmembrane region" description="Helical" evidence="6">
    <location>
        <begin position="20"/>
        <end position="38"/>
    </location>
</feature>
<evidence type="ECO:0000256" key="3">
    <source>
        <dbReference type="ARBA" id="ARBA00022692"/>
    </source>
</evidence>
<comment type="subcellular location">
    <subcellularLocation>
        <location evidence="1 6">Cell membrane</location>
        <topology evidence="1 6">Multi-pass membrane protein</topology>
    </subcellularLocation>
</comment>
<evidence type="ECO:0000313" key="8">
    <source>
        <dbReference type="EMBL" id="KRK32749.1"/>
    </source>
</evidence>
<protein>
    <recommendedName>
        <fullName evidence="7">ABC3 transporter permease C-terminal domain-containing protein</fullName>
    </recommendedName>
</protein>
<feature type="transmembrane region" description="Helical" evidence="6">
    <location>
        <begin position="640"/>
        <end position="664"/>
    </location>
</feature>
<feature type="transmembrane region" description="Helical" evidence="6">
    <location>
        <begin position="196"/>
        <end position="216"/>
    </location>
</feature>
<keyword evidence="6" id="KW-0813">Transport</keyword>
<keyword evidence="9" id="KW-1185">Reference proteome</keyword>
<dbReference type="PANTHER" id="PTHR46795">
    <property type="entry name" value="ABC TRANSPORTER PERMEASE-RELATED-RELATED"/>
    <property type="match status" value="1"/>
</dbReference>
<sequence>MTFSKLLFKNVKQHLNESVAYLLACAIAIMIYFSFNVMTHAPHLVTLIAEPAQLLGVFAFAKVVICLLVLTFMAAANTVLLQQRRQELTLLKVLGSSRFSIASLFFLEQILFGGVALLLGVGLGLLLTRLFTLILLRFMQVTQVAPQFLFSWTALGQTVGIFCCFFLLMGLYDVLLIQRQPLRLRPDTNAADTTRWFTWPFALIGVVLTALGFGMAQKFFQTIQFYNRFFNTNSGLLVILASILGFVVLGLALIYRWSLPLLVRQLRRHQRWAYQGLRPVMLVNLRRDLHENAMALWVITLTIASTLVILGSIAMGREILQRSLDNTSPTAITVADDAFPAVQRTLKQEGIHVEADHVATFKLVPSAFQLQSFLRLHPMIETLPLTVISLSDYRQAQQFQPTLPRLQLTTGEGVILKQEANYFTLPLQTVTQTVHLKDPQVPQVKLVGISGQFAFGTLRYVSSGLVVADQTFAQLRDEGAVRYHALAFTQTQHSLTVSRQLLKQFDNRLIYFKATKNKLKRQAQRTTGAYTLPVLTARYPTQVSDQMGYGLLIYVCLFLSCVFMLVSGGMMLLKQLGNSSQLQQQYRLLTKIGLASVDLKKMIRWQVGFLFELPVLFGSCCAYFALHILSVLLFGTSLKLALFIAGGYVVVYGGFSHITTQLIWQRVTKKESRSDSFN</sequence>
<dbReference type="EMBL" id="AZDA01000137">
    <property type="protein sequence ID" value="KRK32749.1"/>
    <property type="molecule type" value="Genomic_DNA"/>
</dbReference>
<proteinExistence type="inferred from homology"/>
<keyword evidence="4 6" id="KW-1133">Transmembrane helix</keyword>
<dbReference type="Pfam" id="PF02687">
    <property type="entry name" value="FtsX"/>
    <property type="match status" value="1"/>
</dbReference>
<evidence type="ECO:0000256" key="2">
    <source>
        <dbReference type="ARBA" id="ARBA00022475"/>
    </source>
</evidence>